<dbReference type="OrthoDB" id="3295542at2"/>
<organism evidence="3 4">
    <name type="scientific">Labedella phragmitis</name>
    <dbReference type="NCBI Taxonomy" id="2498849"/>
    <lineage>
        <taxon>Bacteria</taxon>
        <taxon>Bacillati</taxon>
        <taxon>Actinomycetota</taxon>
        <taxon>Actinomycetes</taxon>
        <taxon>Micrococcales</taxon>
        <taxon>Microbacteriaceae</taxon>
        <taxon>Labedella</taxon>
    </lineage>
</organism>
<feature type="region of interest" description="Disordered" evidence="1">
    <location>
        <begin position="1"/>
        <end position="24"/>
    </location>
</feature>
<accession>A0A3S4A7D9</accession>
<evidence type="ECO:0000313" key="4">
    <source>
        <dbReference type="Proteomes" id="UP000288547"/>
    </source>
</evidence>
<protein>
    <submittedName>
        <fullName evidence="3">TIGR02611 family protein</fullName>
    </submittedName>
</protein>
<name>A0A3S4A7D9_9MICO</name>
<reference evidence="3 4" key="1">
    <citation type="submission" date="2018-12" db="EMBL/GenBank/DDBJ databases">
        <authorList>
            <person name="Li F."/>
        </authorList>
    </citation>
    <scope>NUCLEOTIDE SEQUENCE [LARGE SCALE GENOMIC DNA]</scope>
    <source>
        <strain evidence="3 4">11W25H-1</strain>
    </source>
</reference>
<keyword evidence="2" id="KW-0812">Transmembrane</keyword>
<comment type="caution">
    <text evidence="3">The sequence shown here is derived from an EMBL/GenBank/DDBJ whole genome shotgun (WGS) entry which is preliminary data.</text>
</comment>
<keyword evidence="2" id="KW-0472">Membrane</keyword>
<sequence>MASRTNPPDRTAAPDSRDSSDGTAAEVAVGIAAGEDPRHPVRRVLGRLRSWIHGRPRLRVLYRSIVALLGAALTLVGLALVPLPGPGWLVVFLGLAVLGTEFAWARRLAAVIKRMLARFWTWWRNRRRSGATTVR</sequence>
<gene>
    <name evidence="3" type="ORF">ELQ90_04365</name>
</gene>
<evidence type="ECO:0000313" key="3">
    <source>
        <dbReference type="EMBL" id="RWZ53160.1"/>
    </source>
</evidence>
<dbReference type="Pfam" id="PF09656">
    <property type="entry name" value="PGPGW"/>
    <property type="match status" value="1"/>
</dbReference>
<proteinExistence type="predicted"/>
<evidence type="ECO:0000256" key="2">
    <source>
        <dbReference type="SAM" id="Phobius"/>
    </source>
</evidence>
<keyword evidence="2" id="KW-1133">Transmembrane helix</keyword>
<dbReference type="InterPro" id="IPR013434">
    <property type="entry name" value="CHP02611"/>
</dbReference>
<dbReference type="EMBL" id="RZNB01000001">
    <property type="protein sequence ID" value="RWZ53160.1"/>
    <property type="molecule type" value="Genomic_DNA"/>
</dbReference>
<dbReference type="Proteomes" id="UP000288547">
    <property type="component" value="Unassembled WGS sequence"/>
</dbReference>
<feature type="transmembrane region" description="Helical" evidence="2">
    <location>
        <begin position="60"/>
        <end position="81"/>
    </location>
</feature>
<dbReference type="NCBIfam" id="TIGR02611">
    <property type="entry name" value="TIGR02611 family protein"/>
    <property type="match status" value="1"/>
</dbReference>
<evidence type="ECO:0000256" key="1">
    <source>
        <dbReference type="SAM" id="MobiDB-lite"/>
    </source>
</evidence>
<keyword evidence="4" id="KW-1185">Reference proteome</keyword>
<dbReference type="AlphaFoldDB" id="A0A3S4A7D9"/>
<feature type="transmembrane region" description="Helical" evidence="2">
    <location>
        <begin position="87"/>
        <end position="105"/>
    </location>
</feature>
<dbReference type="InterPro" id="IPR019099">
    <property type="entry name" value="Uncharacterised_PGPGW_TM"/>
</dbReference>
<dbReference type="RefSeq" id="WP_128494003.1">
    <property type="nucleotide sequence ID" value="NZ_RZNB01000001.1"/>
</dbReference>